<dbReference type="SMART" id="SM00777">
    <property type="entry name" value="Mad3_BUB1_I"/>
    <property type="match status" value="1"/>
</dbReference>
<evidence type="ECO:0000256" key="4">
    <source>
        <dbReference type="ARBA" id="ARBA00017143"/>
    </source>
</evidence>
<feature type="compositionally biased region" description="Basic and acidic residues" evidence="11">
    <location>
        <begin position="4540"/>
        <end position="4550"/>
    </location>
</feature>
<dbReference type="FunFam" id="3.40.50.300:FF:000142">
    <property type="entry name" value="Midasin"/>
    <property type="match status" value="1"/>
</dbReference>
<keyword evidence="9" id="KW-0539">Nucleus</keyword>
<dbReference type="FunFam" id="3.40.50.300:FF:001368">
    <property type="entry name" value="Midasin"/>
    <property type="match status" value="1"/>
</dbReference>
<dbReference type="InterPro" id="IPR027417">
    <property type="entry name" value="P-loop_NTPase"/>
</dbReference>
<dbReference type="SUPFAM" id="SSF53300">
    <property type="entry name" value="vWA-like"/>
    <property type="match status" value="1"/>
</dbReference>
<feature type="region of interest" description="Disordered" evidence="11">
    <location>
        <begin position="6097"/>
        <end position="6116"/>
    </location>
</feature>
<dbReference type="InterPro" id="IPR012590">
    <property type="entry name" value="POPLD_dom"/>
</dbReference>
<feature type="region of interest" description="Disordered" evidence="11">
    <location>
        <begin position="6208"/>
        <end position="6256"/>
    </location>
</feature>
<dbReference type="GO" id="GO:0000027">
    <property type="term" value="P:ribosomal large subunit assembly"/>
    <property type="evidence" value="ECO:0007669"/>
    <property type="project" value="TreeGrafter"/>
</dbReference>
<feature type="region of interest" description="Disordered" evidence="11">
    <location>
        <begin position="5588"/>
        <end position="5608"/>
    </location>
</feature>
<dbReference type="SUPFAM" id="SSF52540">
    <property type="entry name" value="P-loop containing nucleoside triphosphate hydrolases"/>
    <property type="match status" value="7"/>
</dbReference>
<feature type="region of interest" description="Disordered" evidence="11">
    <location>
        <begin position="4937"/>
        <end position="4994"/>
    </location>
</feature>
<dbReference type="GO" id="GO:0005524">
    <property type="term" value="F:ATP binding"/>
    <property type="evidence" value="ECO:0007669"/>
    <property type="project" value="UniProtKB-KW"/>
</dbReference>
<feature type="domain" description="BUB1 N-terminal" evidence="12">
    <location>
        <begin position="5813"/>
        <end position="5997"/>
    </location>
</feature>
<feature type="region of interest" description="Disordered" evidence="11">
    <location>
        <begin position="6292"/>
        <end position="6507"/>
    </location>
</feature>
<comment type="caution">
    <text evidence="13">The sequence shown here is derived from an EMBL/GenBank/DDBJ whole genome shotgun (WGS) entry which is preliminary data.</text>
</comment>
<evidence type="ECO:0000256" key="7">
    <source>
        <dbReference type="ARBA" id="ARBA00022840"/>
    </source>
</evidence>
<feature type="compositionally biased region" description="Pro residues" evidence="11">
    <location>
        <begin position="6243"/>
        <end position="6254"/>
    </location>
</feature>
<comment type="similarity">
    <text evidence="3">Belongs to the midasin family.</text>
</comment>
<dbReference type="CDD" id="cd00009">
    <property type="entry name" value="AAA"/>
    <property type="match status" value="1"/>
</dbReference>
<dbReference type="FunFam" id="3.40.50.300:FF:000712">
    <property type="entry name" value="Midasin"/>
    <property type="match status" value="1"/>
</dbReference>
<dbReference type="GO" id="GO:0016887">
    <property type="term" value="F:ATP hydrolysis activity"/>
    <property type="evidence" value="ECO:0007669"/>
    <property type="project" value="InterPro"/>
</dbReference>
<feature type="compositionally biased region" description="Acidic residues" evidence="11">
    <location>
        <begin position="4237"/>
        <end position="4247"/>
    </location>
</feature>
<feature type="compositionally biased region" description="Acidic residues" evidence="11">
    <location>
        <begin position="4145"/>
        <end position="4172"/>
    </location>
</feature>
<protein>
    <recommendedName>
        <fullName evidence="4">Midasin</fullName>
    </recommendedName>
    <alternativeName>
        <fullName evidence="10">MIDAS-containing protein</fullName>
    </alternativeName>
</protein>
<dbReference type="Pfam" id="PF08311">
    <property type="entry name" value="Mad3_BUB1_I"/>
    <property type="match status" value="1"/>
</dbReference>
<feature type="compositionally biased region" description="Low complexity" evidence="11">
    <location>
        <begin position="4982"/>
        <end position="4994"/>
    </location>
</feature>
<evidence type="ECO:0000259" key="12">
    <source>
        <dbReference type="PROSITE" id="PS51489"/>
    </source>
</evidence>
<dbReference type="InterPro" id="IPR036465">
    <property type="entry name" value="vWFA_dom_sf"/>
</dbReference>
<dbReference type="Pfam" id="PF17867">
    <property type="entry name" value="AAA_lid_7"/>
    <property type="match status" value="3"/>
</dbReference>
<feature type="compositionally biased region" description="Basic and acidic residues" evidence="11">
    <location>
        <begin position="4480"/>
        <end position="4498"/>
    </location>
</feature>
<feature type="compositionally biased region" description="Acidic residues" evidence="11">
    <location>
        <begin position="4269"/>
        <end position="4289"/>
    </location>
</feature>
<dbReference type="Pfam" id="PF07728">
    <property type="entry name" value="AAA_5"/>
    <property type="match status" value="8"/>
</dbReference>
<dbReference type="OrthoDB" id="5186at2759"/>
<keyword evidence="5" id="KW-0597">Phosphoprotein</keyword>
<dbReference type="InterPro" id="IPR048617">
    <property type="entry name" value="MDN1_AAA_lid_4"/>
</dbReference>
<dbReference type="GO" id="GO:0000055">
    <property type="term" value="P:ribosomal large subunit export from nucleus"/>
    <property type="evidence" value="ECO:0007669"/>
    <property type="project" value="TreeGrafter"/>
</dbReference>
<dbReference type="InterPro" id="IPR009723">
    <property type="entry name" value="Pop1_N"/>
</dbReference>
<evidence type="ECO:0000256" key="6">
    <source>
        <dbReference type="ARBA" id="ARBA00022741"/>
    </source>
</evidence>
<evidence type="ECO:0000256" key="2">
    <source>
        <dbReference type="ARBA" id="ARBA00004642"/>
    </source>
</evidence>
<dbReference type="GO" id="GO:0005730">
    <property type="term" value="C:nucleolus"/>
    <property type="evidence" value="ECO:0007669"/>
    <property type="project" value="UniProtKB-SubCell"/>
</dbReference>
<gene>
    <name evidence="13" type="ORF">BS47DRAFT_1387906</name>
</gene>
<evidence type="ECO:0000256" key="10">
    <source>
        <dbReference type="ARBA" id="ARBA00077000"/>
    </source>
</evidence>
<dbReference type="PANTHER" id="PTHR48103:SF2">
    <property type="entry name" value="MIDASIN"/>
    <property type="match status" value="1"/>
</dbReference>
<feature type="compositionally biased region" description="Basic and acidic residues" evidence="11">
    <location>
        <begin position="4384"/>
        <end position="4396"/>
    </location>
</feature>
<feature type="compositionally biased region" description="Acidic residues" evidence="11">
    <location>
        <begin position="6354"/>
        <end position="6363"/>
    </location>
</feature>
<evidence type="ECO:0000256" key="3">
    <source>
        <dbReference type="ARBA" id="ARBA00007188"/>
    </source>
</evidence>
<keyword evidence="8" id="KW-0143">Chaperone</keyword>
<dbReference type="EMBL" id="MU128916">
    <property type="protein sequence ID" value="KAF9519617.1"/>
    <property type="molecule type" value="Genomic_DNA"/>
</dbReference>
<dbReference type="PROSITE" id="PS51489">
    <property type="entry name" value="BUB1_N"/>
    <property type="match status" value="1"/>
</dbReference>
<dbReference type="Pfam" id="PF21108">
    <property type="entry name" value="MDN1_4th"/>
    <property type="match status" value="1"/>
</dbReference>
<accession>A0A9P6B8W2</accession>
<evidence type="ECO:0000256" key="11">
    <source>
        <dbReference type="SAM" id="MobiDB-lite"/>
    </source>
</evidence>
<feature type="region of interest" description="Disordered" evidence="11">
    <location>
        <begin position="5213"/>
        <end position="5241"/>
    </location>
</feature>
<dbReference type="Pfam" id="PF17865">
    <property type="entry name" value="AAA_lid_5"/>
    <property type="match status" value="1"/>
</dbReference>
<dbReference type="Proteomes" id="UP000886523">
    <property type="component" value="Unassembled WGS sequence"/>
</dbReference>
<dbReference type="InterPro" id="IPR011704">
    <property type="entry name" value="ATPase_dyneun-rel_AAA"/>
</dbReference>
<evidence type="ECO:0000256" key="9">
    <source>
        <dbReference type="ARBA" id="ARBA00023242"/>
    </source>
</evidence>
<dbReference type="InterPro" id="IPR040848">
    <property type="entry name" value="AAA_lid_7"/>
</dbReference>
<organism evidence="13 14">
    <name type="scientific">Hydnum rufescens UP504</name>
    <dbReference type="NCBI Taxonomy" id="1448309"/>
    <lineage>
        <taxon>Eukaryota</taxon>
        <taxon>Fungi</taxon>
        <taxon>Dikarya</taxon>
        <taxon>Basidiomycota</taxon>
        <taxon>Agaricomycotina</taxon>
        <taxon>Agaricomycetes</taxon>
        <taxon>Cantharellales</taxon>
        <taxon>Hydnaceae</taxon>
        <taxon>Hydnum</taxon>
    </lineage>
</organism>
<name>A0A9P6B8W2_9AGAM</name>
<feature type="compositionally biased region" description="Basic and acidic residues" evidence="11">
    <location>
        <begin position="4193"/>
        <end position="4236"/>
    </location>
</feature>
<dbReference type="InterPro" id="IPR003593">
    <property type="entry name" value="AAA+_ATPase"/>
</dbReference>
<dbReference type="Gene3D" id="1.25.40.430">
    <property type="match status" value="1"/>
</dbReference>
<feature type="compositionally biased region" description="Polar residues" evidence="11">
    <location>
        <begin position="6211"/>
        <end position="6230"/>
    </location>
</feature>
<evidence type="ECO:0000313" key="14">
    <source>
        <dbReference type="Proteomes" id="UP000886523"/>
    </source>
</evidence>
<feature type="compositionally biased region" description="Polar residues" evidence="11">
    <location>
        <begin position="4427"/>
        <end position="4444"/>
    </location>
</feature>
<keyword evidence="6" id="KW-0547">Nucleotide-binding</keyword>
<feature type="region of interest" description="Disordered" evidence="11">
    <location>
        <begin position="4061"/>
        <end position="4121"/>
    </location>
</feature>
<dbReference type="GO" id="GO:0005654">
    <property type="term" value="C:nucleoplasm"/>
    <property type="evidence" value="ECO:0007669"/>
    <property type="project" value="UniProtKB-SubCell"/>
</dbReference>
<feature type="compositionally biased region" description="Polar residues" evidence="11">
    <location>
        <begin position="6323"/>
        <end position="6339"/>
    </location>
</feature>
<sequence length="6507" mass="721825">MASTSRLPPILGGLSKFDLRKQVAGFLAHALARMLAIPAFTARVSTDFDLLLMDLCARWLKLNDLDDARVFEAFASLIGIHEEIYPPLAFIIGSIPDHLSPRSLHRLLLAYYRILRVDDLLPTRLFWPLSPLTNLINMPHPDPGVRFLAIRCYSLQVGMSEDNREKAENPLWGRWVSQEIDGWNLTFLEEERILKSRKALLDTPDFSARRPATISIPQVSPNRSDLGPAHIPASPSAPHVAAGAGKTLITSIDPKSLLRIAYVSSSTIPGTFQWVEGVLTTALREGKWLVLEDIDKASSEVLGTIIPLVQSLGPSVRWDSCITFPSATFLGHQHWSEIVIQSPSTSEQETILSAQFPRLAGASIRALVLVFDAIQGAHRTLASPKGRDVGLRDLVKWAQRVNELLPPGFPNRSDAMDLYESHVDADISAPEVFSNPAIKELIFLEAQDIFFGSSPPNSSTNVPTVSSIIAKHLGLSSDTAEWVLNSRTPELETEKSPHDERILSVRVGRTCLPAAPRALSLLPPMAGVGSPRPFAIHRPSLLLLEKLAVAVRLSEPLLLVGETGTGKTSTIQHLASLLSHPLTVLNLSHQTEASDLLGGFKPLDVHVPVAELQRRFSDLFSATFSLRRNAEYGDAVRKAIHGGKWKRVVALWRDAKSKAVARIQASSRNVNLDSDEPRKRRRVQDSLEVPSVTELEWNQFGADVTTFEAQHVLAKAKLAFAFVEGPLVRALRAGHWVLLDEINLASSETLEAITPLLHSSTSSLTLAEQGSLEPVPRHTSFRLFASMNPATDVGKKDLPPVLRSNFTEIWVPPPDTVREALLAIIQQYIGHVALSDRSSILDVAEYYEAVRKLAESRQISDGSNHRPHFSMRTLTRALTFASDVAPTFGLRRALWEGCLMSFTMMLETSSAEAIRPIAERHLLSGVKNKRALLSQTPALPPGATTRDGYVQVGPFFLRQGPLPLETMDEYILTPSVQSKLIDLSRIILTRRFPVLIEGPTSAGKTSSIEYLARRTGHRFVRVNNHEHTDIQEYIGTYISDPTTGKLVFQDGILVRALRRGDWIVLDELNLAPTDVLEALNRLLDDNRELLIPETQEIITPHPNFMLFATQNPPGLYAGRKVLSRAFRNRFLEVHFDDVPQAELETILCQRCRIAPSYAQRIVAVFRELQKRRQAGRVFESKHGFATLRDLFRWAGRDAVGYQQLAENGYMLLAERARRPDDKKAVKEAIENVMKVTVDPTTLYLKDVEGGPAQRLGLPIGQPSDLVWTSAFQRLFVLVASAIKHHEPVLLVGDTGTGKTSVCQYLAEVLSRRLYILNCHQNTETADLLGGLRPVRNRAATQSEACLAAASLLRQNGVDLDGVEVGDVHAYLALVDRILHNKSLPADQTSSLREARRTLQHSSSLFEWHDGPLVKAMQDGDLFLLDEISLADDSVLERLNSVLEPSRTLVLAEKGGYDVDQVLVHAQPGFELVSTMNPGGDYGKKELSPALRNRFTEIWVPQVDDREDRKVIVDSLWQHPSLRSLTDPLLDFAHWMGLETGDDNVIGLRDITAWVTFSNHLVEKYEDELSTTAIFHHAAHMTTLDGLGSLSQLSSFGPDALSSLKRRALDELSRLVPLSLSDATSLSVADVVHGTTTFSIGPFAIGLGPIPRQDGGFNIDTPTTRHNAMRILRACQVRKPILLEGSPGVGKTSLITALALLTGHDLCRVNLSDQTDIMDLFGSDLPVEGGRPGEFQWRDAAFLRALQNGDWVLLDEMNLAPQAVLEGLNAVLDHRGSVYLPELGRTFIRHPEFRIFAAQNPLQQGGGRKGLPKSFLNRFTKVYLQELNAADLLLICQRVFPGHPVDRLKSMITLTNRIQDEVSTKHTIGRDGGPWEFNLRDILRWMTLMNTSTGLEINDDPGTHLDTIFLQRFRSMDDRRHVVSIFNDIFPECPIQMDIRPWPSITPEYLQIGHTFIPRLPSRPIRPQHHLLQGQLAALQAAGVCIQHGWLVILTGPSGVGKTSLVSLLSDISGSHLEVMCMNGSIDTADLLGGFEQVDLTSRVRQLAHRILAVWDTVSASSVTVSPTPLVNEIDSLRKALADTRSPLSSVEVILQYARAACEFFDHSTRVEVLAEVDALSGDSKLPGRFDWVDGPLVSAMKTGHWMLLDNANLCNPAVLDRLNSLCEPNGSLTLSERGLVEGEVQILRPHPNFRLLMTVDPRHGELSRAMRNRGLEIALYPPSGSEDLWRLSVALRSAAAISTTTPRHKYVLLSQLSRRGLTRDPSPPPTSLTGRSFSGALDGIDITTRIATLNADVCVLPASSHLEALTLHHVRTSSPDNWDRVIRTIPDALKGLSPAERAEVARVLVEIRSSSLFSLVIASRQVTVQSLPSSFNLAQPLDASVNPTLSENIPFLAFDLLVRTAASGHNFLDAPSNSILGTSLLISKRKPMTSEVHPVVKGLAPLILSARAAAQHILTNTEAQSEDMNSTLLAASHLLDYSDQLRDIGMRPDLDLTAVRLIVSWFSTLILENNVIPDDVQRLVQSIHLTTLLKTGHCMGEIWTAFLSIYIAPEVSAQISRLNELASRLQTNPTSHGLSIAFLPESNAELPLCLALRNRLLEVMSMLALNPSANVTEKNDILHLAEDINNKQEFNVSGQFDPLSVPDATCLLLTQLDAISAQPRTLSAVNHSRFLVSMACQIPGTDLSRFIPSQIELWKSDITSGGNPGSHERTSMIIDWEKNIWLYLELNYRQDPSTVADGPANLMKPVALMCSIYASDLSSCRLDNLPQFESSLRRQHSYTLLQCHDGHRSRQQQLLNLFFDQVIIVIRMIRGAYLESVLSRMETIAAMCHNGINRTDVLEFSTLLQKTENLFIKDAFSTHLCPILIRSDGADSSSNSWEWLGDAWISLSLCLIHLYVPDGPLDPLIVQECERNHFLSLERRLRNQMEVIRNMEELVTGNGSNKTLHELARRLHHVEDRLSSVGLSPVHRVSDVTRLNSLFQEISQFSAQILSRLPSLPPSDQNPRRLESGYADLHDIVHPLVWSLNQLRLGLRIGVCAREVPIGGEQEEIVHALLAFPSVEAVRRSSLAASIATPLPDVEWTLHCIAGINYQAVTGSKLENQSLELKHHYDFMLSLWLQDREKERQEMIDSNSLYRQRKHDEIIVDDAEVEEQDFRSMFPQFEDESLPVYHVKSRATPGARFVSGPQMLELARMHGFLFQSSRDPHYPSLASYRIRRRLAVQRQCAQGQLAVLSPILDDISLCWRLSLLSDRIKELDTTDLNYSNPYDFYTDSNIPEVRKAISVLKELRARLQSIILEWPDQMVLQNLLERVQKILDLGLQTPVAGVLASLERLLMHTDDWESYANRENTLKAHQQKIIELIVGWRRLELRCWAQLLVVQEQIFIDGTSEWWFRLYELLVQGTIAASEAVRNGATQALDEHVSRLTPLLDEYMTSSPLGQFRPRLDLLQSFARYLDLIAIPSEKHHSAALKRLARIAHTITKHYEYALPAIMDDLARGRAPLEKEIRDYIKLASWKDVNVLALKQSAERTHRQLHKCIRKFRDILRASINPSHFPRLILDDTNLVDLESIERPHPVPELSGLPSIDTRGDGPKHLKHLSLTLERFTNVLGDGVLALLKDEASQFVDALAIQIITTAQSLANAPITGSAEEKQKATKTLVMRKRHALMDLLKEMKRIGVSPNLKSDLLAQQQSRSHLLESGVLVDGFDPNLDAVIEKGQPLLPSPDQRSAVRSRCPAFPSFRSLYTGASANPHVHGVNLFLWLQLRQKRGSNLLSAQILKGQGLLSSIFAAYPTALSSLSSGPSGGIAQVGRPAVAQVEDTALFIGEFVDASARVDGRSAVYMTKLAEMKHHSLQESLGRLRDHLDATREFKTQILGLRERVTMNLGSLLLHSEMSLFVKQRVATERCTLQAKKHSYMRVEAISSFRLSCSWSQLPRSLELDISPHAEDDVINSAAGCRTRTTWMGEQNEAFQLLRFDIIRLRVDTFLENVALQRSSIHAGFEMHQTSIARIRPFLEAYVNLMHAFILEASAWMKSVFKLAYIVCSIVQTLAEKGFCKPPDADSPTDGMENGQALEGTGLGDGTGVEDVSKEIEEESQVEGLKGDDTTSVPKGGDQSDTQDAIEMSQDFDGAMEDVDQPKHDEDDDDSDKDSQPDAEDQIGDVDPTDPDAVDEKLWGDETLPEQSPDGQTAEDRSTQKSSKESEIVAKEKEAHPKETKKEGPEQEVDDTTKDDDNALDEEPEGLDETSSNPPDASSKLDDHVKDADALDLPDDMNLDPDNDDPEVDEEFNHQEEVDSAVGMEIEPSSTEDRDQDPEQGEPKQDDDTMEDPIEEGGGPDLQAPAVADEEVRSELGPEDGDDDRRVEQPRSKSGITGGMDAVDSVDHSDGAAKDELASWDNIDGKNPVSDVAAQEQMNDQRSRNEDPLTTDQSTPSEISQNIDGNGQRGTAMADPGSSESKDSQSQNTPIPNPLRSLGDALKEIRRRFDDISQRKEDVTFPESTANRTDEDKEAPQLEYLGPEDHDEDMQALGPSGDDAEASRLRDLRITDEEEKRDEPYAPADLEMETRQRSRILNRHFAIPPTANGKVLSQNLKVDLADERTCSNTEELAQELPREPPNDEYVEVQLREWQVSGQPDAQAHELWRLYDSLTHDLAYVLCEQLRLILEPTLATRLKGDYRTGKRLNMKKIIPYIASEYTKDKIWLRRTRPSKREYQILIALDDSKSMRQGRAGHLAFETMALVIKALGRLEAGDVGIVKFGETDGAKVMRSFRFDQRATNILSLVESSLTVLAEARDRRAGGSSSAADLWQLEIIISDGICQDHDKLKAVLRRATEQRIIIVFIIVDALRDISSTDKSISHSSNSILSMNQAQYTLVNGKMELQMQRYLDTFPFEFYVVLRSVEALPDVLAATLKQFFERIFKVLWPPHSQATATRARWSHKVPTEMATKRKAGDEDSGALTGREKKKQRTTDARNIDIQSPHGSLPSSMSGMPSTIDVEKFVEARAFEISAMDSSMKANATQRAWQTLPRHLRRRAASHDFRRVPVRLRMKAKLELEGVKKSPAKGKKAKRGKQKRIGRTESLLRRQRDKSWLETHIWHAKRMKMKNLWGYRLALRPTEKSFRPSYRAAVNGSIIHDASYFSMIEIKGKQSTLKTMLKMCCDPTGLGVAAARYTSGARAYETHLYKSNAFPVGLLGPATVLWRPLENTEVNADAPQDSKGVGMRKGSRRPDEFPDPEKQQRTLWLRCHPAMFDEAQVVLQDSAARTLDHIHRTMGSSDPTVPVPSETIEIVDLRGQINAFEIMGPKSTSVLMGVLDLVKTAIGSDLKIAWERLRGLQTPGAVPRGMILGLKVHDPRLSFPPKNQASTLVGMNQNAAAPIPSATIGLSDLWDRETREKIRTKRFKNSELNERRGKQRVPGTRLIPNADDDRVPCLLIQRSIGPSYRGTTRSNSSSIHGWTLLVPAGWSMPFFTSLIHTGARIAGLRERAVQHFEGAASDGSFPEDYVTTSTYAFSVKQKVEEDRARWERTPPAKRFNYGAALGSTAIEDVWVPDWYRVLGLSPPANPASLNRSGPFTVRGQKGRVLIPTQPLPSSEDMNETSETPDTIEVDVGPSTLNGNSGMWIQPWLFRGWDTTEILQVLTRCTADDVALVLFNRLVSIRNSRGFLEDLKCSPTELWRSALIGVRVHMLARGSPEDLAIIYRVDRGDLLDSAAMKSGHQEALGDQTIPRQSAVIGYVTTGNFSLSQGRGHAVGTVSLASFVGEMDGDLLEKTKENIVPTRDGRSATAISQVFSIPRAQRLKDLSASHAHYKQLIADSQGEDIFDGDPLEPYCQYIKWITDNYPSGSSSESGLLSILEEATRKFCEAPVYKNDRKYVHLWMEYANLVEQSDRVYAFMIANDIGTSWPQTYEEYALVLERNGKYVLCAILLVSCPELRPKPSRSKADGVYRLAIARKIPGVERVKTRYKEFQARCLAAPPDSDQDTLTNAPLPPPTHLVLGGRTVLGTRAVSAPAGTTPSRPRSASEMPRSNLGKVSVFVDTTSTPNADLETNEWPRLDTRAESIKENVRIGASATGAALHQRAVAPPSDSLFFPIQSSSSTPAPPSASSVQSPEHVFRPVQGGSADQDLARNPFKNYDSHHIFEFELPPVPDATISAIGAPSTSIVRPTMPTSSVPPATPANILGSRSAGPAVGSGAVPAFKAPLQPGSEVSTSVSGAAVEGTSSSLSGKKPTRGTAVGPKPRPALSAPPPGKRPEILVIDISQIWVDGEEFDRRESRARSVGLLEKKWPEPPIEEPERDDFQVPLKGDGETISGTRRPRQSTLGLVTASPTTNTKAALSDVFDMFNTTTREDDEEDEEDSSPSREQEARPLGGKPGVGMMTPLEGGLPEIPPTPTPAPSSSKGSLAWTPFLDGDERHQQAQLGVPRSFSTPSHWSPSNTDQTPLATRSMSSSKSAGTNLFSVAKDSPNNAPTKTPSTKFSVFQENGEKRLPSMAKPAQWHRNRL</sequence>
<keyword evidence="7" id="KW-0067">ATP-binding</keyword>
<comment type="subcellular location">
    <subcellularLocation>
        <location evidence="1">Nucleus</location>
        <location evidence="1">Nucleolus</location>
    </subcellularLocation>
    <subcellularLocation>
        <location evidence="2">Nucleus</location>
        <location evidence="2">Nucleoplasm</location>
    </subcellularLocation>
</comment>
<dbReference type="Pfam" id="PF06978">
    <property type="entry name" value="POP1_N"/>
    <property type="match status" value="2"/>
</dbReference>
<dbReference type="InterPro" id="IPR055079">
    <property type="entry name" value="POP1_C"/>
</dbReference>
<dbReference type="SMART" id="SM00382">
    <property type="entry name" value="AAA"/>
    <property type="match status" value="5"/>
</dbReference>
<keyword evidence="14" id="KW-1185">Reference proteome</keyword>
<dbReference type="GO" id="GO:0030687">
    <property type="term" value="C:preribosome, large subunit precursor"/>
    <property type="evidence" value="ECO:0007669"/>
    <property type="project" value="TreeGrafter"/>
</dbReference>
<feature type="compositionally biased region" description="Low complexity" evidence="11">
    <location>
        <begin position="6097"/>
        <end position="6115"/>
    </location>
</feature>
<feature type="region of interest" description="Disordered" evidence="11">
    <location>
        <begin position="4135"/>
        <end position="4569"/>
    </location>
</feature>
<dbReference type="InterPro" id="IPR013212">
    <property type="entry name" value="Mad3/Bub1_I"/>
</dbReference>
<feature type="compositionally biased region" description="Polar residues" evidence="11">
    <location>
        <begin position="6430"/>
        <end position="6486"/>
    </location>
</feature>
<feature type="region of interest" description="Disordered" evidence="11">
    <location>
        <begin position="6010"/>
        <end position="6033"/>
    </location>
</feature>
<evidence type="ECO:0000256" key="1">
    <source>
        <dbReference type="ARBA" id="ARBA00004604"/>
    </source>
</evidence>
<dbReference type="InterPro" id="IPR025662">
    <property type="entry name" value="Sigma_54_int_dom_ATP-bd_1"/>
</dbReference>
<evidence type="ECO:0000256" key="8">
    <source>
        <dbReference type="ARBA" id="ARBA00023186"/>
    </source>
</evidence>
<evidence type="ECO:0000313" key="13">
    <source>
        <dbReference type="EMBL" id="KAF9519617.1"/>
    </source>
</evidence>
<dbReference type="PANTHER" id="PTHR48103">
    <property type="entry name" value="MIDASIN-RELATED"/>
    <property type="match status" value="1"/>
</dbReference>
<dbReference type="InterPro" id="IPR041190">
    <property type="entry name" value="Midasin_AAA_lid_5"/>
</dbReference>
<proteinExistence type="inferred from homology"/>
<dbReference type="PROSITE" id="PS00675">
    <property type="entry name" value="SIGMA54_INTERACT_1"/>
    <property type="match status" value="1"/>
</dbReference>
<dbReference type="Gene3D" id="3.40.50.300">
    <property type="entry name" value="P-loop containing nucleotide triphosphate hydrolases"/>
    <property type="match status" value="5"/>
</dbReference>
<reference evidence="13" key="1">
    <citation type="journal article" date="2020" name="Nat. Commun.">
        <title>Large-scale genome sequencing of mycorrhizal fungi provides insights into the early evolution of symbiotic traits.</title>
        <authorList>
            <person name="Miyauchi S."/>
            <person name="Kiss E."/>
            <person name="Kuo A."/>
            <person name="Drula E."/>
            <person name="Kohler A."/>
            <person name="Sanchez-Garcia M."/>
            <person name="Morin E."/>
            <person name="Andreopoulos B."/>
            <person name="Barry K.W."/>
            <person name="Bonito G."/>
            <person name="Buee M."/>
            <person name="Carver A."/>
            <person name="Chen C."/>
            <person name="Cichocki N."/>
            <person name="Clum A."/>
            <person name="Culley D."/>
            <person name="Crous P.W."/>
            <person name="Fauchery L."/>
            <person name="Girlanda M."/>
            <person name="Hayes R.D."/>
            <person name="Keri Z."/>
            <person name="LaButti K."/>
            <person name="Lipzen A."/>
            <person name="Lombard V."/>
            <person name="Magnuson J."/>
            <person name="Maillard F."/>
            <person name="Murat C."/>
            <person name="Nolan M."/>
            <person name="Ohm R.A."/>
            <person name="Pangilinan J."/>
            <person name="Pereira M.F."/>
            <person name="Perotto S."/>
            <person name="Peter M."/>
            <person name="Pfister S."/>
            <person name="Riley R."/>
            <person name="Sitrit Y."/>
            <person name="Stielow J.B."/>
            <person name="Szollosi G."/>
            <person name="Zifcakova L."/>
            <person name="Stursova M."/>
            <person name="Spatafora J.W."/>
            <person name="Tedersoo L."/>
            <person name="Vaario L.M."/>
            <person name="Yamada A."/>
            <person name="Yan M."/>
            <person name="Wang P."/>
            <person name="Xu J."/>
            <person name="Bruns T."/>
            <person name="Baldrian P."/>
            <person name="Vilgalys R."/>
            <person name="Dunand C."/>
            <person name="Henrissat B."/>
            <person name="Grigoriev I.V."/>
            <person name="Hibbett D."/>
            <person name="Nagy L.G."/>
            <person name="Martin F.M."/>
        </authorList>
    </citation>
    <scope>NUCLEOTIDE SEQUENCE</scope>
    <source>
        <strain evidence="13">UP504</strain>
    </source>
</reference>
<dbReference type="Pfam" id="PF08170">
    <property type="entry name" value="POPLD"/>
    <property type="match status" value="1"/>
</dbReference>
<feature type="compositionally biased region" description="Basic and acidic residues" evidence="11">
    <location>
        <begin position="5230"/>
        <end position="5241"/>
    </location>
</feature>
<dbReference type="Pfam" id="PF22770">
    <property type="entry name" value="POP1_C"/>
    <property type="match status" value="1"/>
</dbReference>
<feature type="compositionally biased region" description="Basic and acidic residues" evidence="11">
    <location>
        <begin position="4258"/>
        <end position="4268"/>
    </location>
</feature>
<evidence type="ECO:0000256" key="5">
    <source>
        <dbReference type="ARBA" id="ARBA00022553"/>
    </source>
</evidence>